<dbReference type="AlphaFoldDB" id="A0A0C7QQ35"/>
<proteinExistence type="predicted"/>
<name>A0A0C7QQ35_PARSO</name>
<gene>
    <name evidence="2" type="ORF">R28058_05751</name>
</gene>
<evidence type="ECO:0000313" key="2">
    <source>
        <dbReference type="EMBL" id="CEQ02842.1"/>
    </source>
</evidence>
<keyword evidence="1" id="KW-1133">Transmembrane helix</keyword>
<accession>A0A0C7QQ35</accession>
<feature type="transmembrane region" description="Helical" evidence="1">
    <location>
        <begin position="5"/>
        <end position="28"/>
    </location>
</feature>
<evidence type="ECO:0000256" key="1">
    <source>
        <dbReference type="SAM" id="Phobius"/>
    </source>
</evidence>
<dbReference type="EMBL" id="CEKZ01000003">
    <property type="protein sequence ID" value="CEQ02842.1"/>
    <property type="molecule type" value="Genomic_DNA"/>
</dbReference>
<keyword evidence="1" id="KW-0812">Transmembrane</keyword>
<sequence length="142" mass="16500">MKKDLLYVGIGYFAFGVILMLFGIFGPSFGYESFLWGMVGGCIVPGIMMISKYIYWSRPENKEKYETKLKNEEINRNDERKVMLRDKSGRITYVISLCALFIITFVFTILKVDTFVIVTLWILLIFMYVCGVVVFNILNKKL</sequence>
<reference evidence="2 3" key="1">
    <citation type="submission" date="2015-01" db="EMBL/GenBank/DDBJ databases">
        <authorList>
            <person name="Aslett A.Martin."/>
            <person name="De Silva Nishadi"/>
        </authorList>
    </citation>
    <scope>NUCLEOTIDE SEQUENCE [LARGE SCALE GENOMIC DNA]</scope>
    <source>
        <strain evidence="2 3">R28058</strain>
    </source>
</reference>
<dbReference type="OrthoDB" id="2194309at2"/>
<feature type="transmembrane region" description="Helical" evidence="1">
    <location>
        <begin position="116"/>
        <end position="138"/>
    </location>
</feature>
<dbReference type="RefSeq" id="WP_055341406.1">
    <property type="nucleotide sequence ID" value="NZ_CEKZ01000003.1"/>
</dbReference>
<protein>
    <submittedName>
        <fullName evidence="2">Membrane protein</fullName>
    </submittedName>
</protein>
<keyword evidence="1" id="KW-0472">Membrane</keyword>
<organism evidence="2 3">
    <name type="scientific">Paraclostridium sordellii</name>
    <name type="common">Clostridium sordellii</name>
    <dbReference type="NCBI Taxonomy" id="1505"/>
    <lineage>
        <taxon>Bacteria</taxon>
        <taxon>Bacillati</taxon>
        <taxon>Bacillota</taxon>
        <taxon>Clostridia</taxon>
        <taxon>Peptostreptococcales</taxon>
        <taxon>Peptostreptococcaceae</taxon>
        <taxon>Paraclostridium</taxon>
    </lineage>
</organism>
<dbReference type="Proteomes" id="UP000049127">
    <property type="component" value="Unassembled WGS sequence"/>
</dbReference>
<feature type="transmembrane region" description="Helical" evidence="1">
    <location>
        <begin position="34"/>
        <end position="55"/>
    </location>
</feature>
<evidence type="ECO:0000313" key="3">
    <source>
        <dbReference type="Proteomes" id="UP000049127"/>
    </source>
</evidence>
<feature type="transmembrane region" description="Helical" evidence="1">
    <location>
        <begin position="91"/>
        <end position="110"/>
    </location>
</feature>